<evidence type="ECO:0000256" key="5">
    <source>
        <dbReference type="ARBA" id="ARBA00022475"/>
    </source>
</evidence>
<name>A0A3D5QAU1_FLESI</name>
<proteinExistence type="inferred from homology"/>
<dbReference type="AlphaFoldDB" id="A0A3D5QAU1"/>
<protein>
    <recommendedName>
        <fullName evidence="3">Sec translocon accessory complex subunit YajC</fullName>
    </recommendedName>
</protein>
<evidence type="ECO:0000256" key="6">
    <source>
        <dbReference type="ARBA" id="ARBA00022692"/>
    </source>
</evidence>
<dbReference type="GO" id="GO:0005886">
    <property type="term" value="C:plasma membrane"/>
    <property type="evidence" value="ECO:0007669"/>
    <property type="project" value="UniProtKB-SubCell"/>
</dbReference>
<evidence type="ECO:0000256" key="10">
    <source>
        <dbReference type="ARBA" id="ARBA00023136"/>
    </source>
</evidence>
<dbReference type="NCBIfam" id="TIGR00739">
    <property type="entry name" value="yajC"/>
    <property type="match status" value="1"/>
</dbReference>
<evidence type="ECO:0000256" key="9">
    <source>
        <dbReference type="ARBA" id="ARBA00023010"/>
    </source>
</evidence>
<comment type="similarity">
    <text evidence="2">Belongs to the YajC family.</text>
</comment>
<evidence type="ECO:0000256" key="3">
    <source>
        <dbReference type="ARBA" id="ARBA00014962"/>
    </source>
</evidence>
<keyword evidence="10 11" id="KW-0472">Membrane</keyword>
<sequence length="109" mass="11898">MFESIAYAAGQPAGGNPIGAFLPLILIFVIFYFLLIRPQQKRQKKHQEMIASLQAGDEIVTSGGIYGKIDKVLDDKTFLVEIANGVKITLSRTAVATKTDQDNGGKEEK</sequence>
<feature type="transmembrane region" description="Helical" evidence="11">
    <location>
        <begin position="18"/>
        <end position="36"/>
    </location>
</feature>
<dbReference type="OMA" id="GMEMIIM"/>
<gene>
    <name evidence="12" type="primary">yajC</name>
    <name evidence="12" type="ORF">DHM44_04640</name>
</gene>
<evidence type="ECO:0000313" key="13">
    <source>
        <dbReference type="Proteomes" id="UP000262325"/>
    </source>
</evidence>
<evidence type="ECO:0000256" key="4">
    <source>
        <dbReference type="ARBA" id="ARBA00022448"/>
    </source>
</evidence>
<keyword evidence="4" id="KW-0813">Transport</keyword>
<evidence type="ECO:0000256" key="2">
    <source>
        <dbReference type="ARBA" id="ARBA00006742"/>
    </source>
</evidence>
<reference evidence="12 13" key="1">
    <citation type="journal article" date="2018" name="Nat. Biotechnol.">
        <title>A standardized bacterial taxonomy based on genome phylogeny substantially revises the tree of life.</title>
        <authorList>
            <person name="Parks D.H."/>
            <person name="Chuvochina M."/>
            <person name="Waite D.W."/>
            <person name="Rinke C."/>
            <person name="Skarshewski A."/>
            <person name="Chaumeil P.A."/>
            <person name="Hugenholtz P."/>
        </authorList>
    </citation>
    <scope>NUCLEOTIDE SEQUENCE [LARGE SCALE GENOMIC DNA]</scope>
    <source>
        <strain evidence="12">UBA8672</strain>
    </source>
</reference>
<comment type="caution">
    <text evidence="12">The sequence shown here is derived from an EMBL/GenBank/DDBJ whole genome shotgun (WGS) entry which is preliminary data.</text>
</comment>
<dbReference type="GO" id="GO:0015031">
    <property type="term" value="P:protein transport"/>
    <property type="evidence" value="ECO:0007669"/>
    <property type="project" value="UniProtKB-KW"/>
</dbReference>
<evidence type="ECO:0000313" key="12">
    <source>
        <dbReference type="EMBL" id="HCW92951.1"/>
    </source>
</evidence>
<keyword evidence="7" id="KW-0653">Protein transport</keyword>
<evidence type="ECO:0000256" key="11">
    <source>
        <dbReference type="SAM" id="Phobius"/>
    </source>
</evidence>
<dbReference type="Pfam" id="PF02699">
    <property type="entry name" value="YajC"/>
    <property type="match status" value="1"/>
</dbReference>
<evidence type="ECO:0000256" key="1">
    <source>
        <dbReference type="ARBA" id="ARBA00004162"/>
    </source>
</evidence>
<evidence type="ECO:0000256" key="7">
    <source>
        <dbReference type="ARBA" id="ARBA00022927"/>
    </source>
</evidence>
<accession>A0A3D5QAU1</accession>
<dbReference type="Proteomes" id="UP000262325">
    <property type="component" value="Unassembled WGS sequence"/>
</dbReference>
<keyword evidence="6 11" id="KW-0812">Transmembrane</keyword>
<dbReference type="PRINTS" id="PR01853">
    <property type="entry name" value="YAJCTRNLCASE"/>
</dbReference>
<comment type="subcellular location">
    <subcellularLocation>
        <location evidence="1">Cell membrane</location>
        <topology evidence="1">Single-pass membrane protein</topology>
    </subcellularLocation>
</comment>
<keyword evidence="8 11" id="KW-1133">Transmembrane helix</keyword>
<evidence type="ECO:0000256" key="8">
    <source>
        <dbReference type="ARBA" id="ARBA00022989"/>
    </source>
</evidence>
<keyword evidence="9" id="KW-0811">Translocation</keyword>
<dbReference type="EMBL" id="DPPF01000091">
    <property type="protein sequence ID" value="HCW92951.1"/>
    <property type="molecule type" value="Genomic_DNA"/>
</dbReference>
<keyword evidence="5" id="KW-1003">Cell membrane</keyword>
<dbReference type="PANTHER" id="PTHR33909:SF1">
    <property type="entry name" value="SEC TRANSLOCON ACCESSORY COMPLEX SUBUNIT YAJC"/>
    <property type="match status" value="1"/>
</dbReference>
<dbReference type="PANTHER" id="PTHR33909">
    <property type="entry name" value="SEC TRANSLOCON ACCESSORY COMPLEX SUBUNIT YAJC"/>
    <property type="match status" value="1"/>
</dbReference>
<organism evidence="12 13">
    <name type="scientific">Flexistipes sinusarabici</name>
    <dbReference type="NCBI Taxonomy" id="2352"/>
    <lineage>
        <taxon>Bacteria</taxon>
        <taxon>Pseudomonadati</taxon>
        <taxon>Deferribacterota</taxon>
        <taxon>Deferribacteres</taxon>
        <taxon>Deferribacterales</taxon>
        <taxon>Flexistipitaceae</taxon>
        <taxon>Flexistipes</taxon>
    </lineage>
</organism>
<dbReference type="SMART" id="SM01323">
    <property type="entry name" value="YajC"/>
    <property type="match status" value="1"/>
</dbReference>
<dbReference type="InterPro" id="IPR003849">
    <property type="entry name" value="Preprotein_translocase_YajC"/>
</dbReference>